<dbReference type="PROSITE" id="PS00108">
    <property type="entry name" value="PROTEIN_KINASE_ST"/>
    <property type="match status" value="1"/>
</dbReference>
<keyword evidence="2" id="KW-0723">Serine/threonine-protein kinase</keyword>
<evidence type="ECO:0000256" key="6">
    <source>
        <dbReference type="ARBA" id="ARBA00022840"/>
    </source>
</evidence>
<organism evidence="9 10">
    <name type="scientific">Tritrichomonas musculus</name>
    <dbReference type="NCBI Taxonomy" id="1915356"/>
    <lineage>
        <taxon>Eukaryota</taxon>
        <taxon>Metamonada</taxon>
        <taxon>Parabasalia</taxon>
        <taxon>Tritrichomonadida</taxon>
        <taxon>Tritrichomonadidae</taxon>
        <taxon>Tritrichomonas</taxon>
    </lineage>
</organism>
<keyword evidence="5" id="KW-0418">Kinase</keyword>
<dbReference type="SUPFAM" id="SSF56112">
    <property type="entry name" value="Protein kinase-like (PK-like)"/>
    <property type="match status" value="1"/>
</dbReference>
<reference evidence="9 10" key="1">
    <citation type="submission" date="2024-04" db="EMBL/GenBank/DDBJ databases">
        <title>Tritrichomonas musculus Genome.</title>
        <authorList>
            <person name="Alves-Ferreira E."/>
            <person name="Grigg M."/>
            <person name="Lorenzi H."/>
            <person name="Galac M."/>
        </authorList>
    </citation>
    <scope>NUCLEOTIDE SEQUENCE [LARGE SCALE GENOMIC DNA]</scope>
    <source>
        <strain evidence="9 10">EAF2021</strain>
    </source>
</reference>
<name>A0ABR2KW32_9EUKA</name>
<evidence type="ECO:0000256" key="3">
    <source>
        <dbReference type="ARBA" id="ARBA00022679"/>
    </source>
</evidence>
<dbReference type="PANTHER" id="PTHR24058">
    <property type="entry name" value="DUAL SPECIFICITY PROTEIN KINASE"/>
    <property type="match status" value="1"/>
</dbReference>
<comment type="similarity">
    <text evidence="1">Belongs to the protein kinase superfamily. CMGC Ser/Thr protein kinase family. MNB/DYRK subfamily.</text>
</comment>
<gene>
    <name evidence="9" type="ORF">M9Y10_023453</name>
</gene>
<evidence type="ECO:0000256" key="2">
    <source>
        <dbReference type="ARBA" id="ARBA00022527"/>
    </source>
</evidence>
<proteinExistence type="inferred from homology"/>
<dbReference type="Gene3D" id="3.30.200.20">
    <property type="entry name" value="Phosphorylase Kinase, domain 1"/>
    <property type="match status" value="1"/>
</dbReference>
<dbReference type="InterPro" id="IPR000719">
    <property type="entry name" value="Prot_kinase_dom"/>
</dbReference>
<dbReference type="InterPro" id="IPR050494">
    <property type="entry name" value="Ser_Thr_dual-spec_kinase"/>
</dbReference>
<dbReference type="PANTHER" id="PTHR24058:SF22">
    <property type="entry name" value="DUAL SPECIFICITY TYROSINE-PHOSPHORYLATION-REGULATED KINASE 4"/>
    <property type="match status" value="1"/>
</dbReference>
<dbReference type="InterPro" id="IPR011009">
    <property type="entry name" value="Kinase-like_dom_sf"/>
</dbReference>
<dbReference type="Gene3D" id="1.10.510.10">
    <property type="entry name" value="Transferase(Phosphotransferase) domain 1"/>
    <property type="match status" value="1"/>
</dbReference>
<evidence type="ECO:0000256" key="4">
    <source>
        <dbReference type="ARBA" id="ARBA00022741"/>
    </source>
</evidence>
<dbReference type="SMART" id="SM00220">
    <property type="entry name" value="S_TKc"/>
    <property type="match status" value="1"/>
</dbReference>
<dbReference type="PROSITE" id="PS50011">
    <property type="entry name" value="PROTEIN_KINASE_DOM"/>
    <property type="match status" value="1"/>
</dbReference>
<accession>A0ABR2KW32</accession>
<dbReference type="PROSITE" id="PS00107">
    <property type="entry name" value="PROTEIN_KINASE_ATP"/>
    <property type="match status" value="1"/>
</dbReference>
<dbReference type="Proteomes" id="UP001470230">
    <property type="component" value="Unassembled WGS sequence"/>
</dbReference>
<keyword evidence="10" id="KW-1185">Reference proteome</keyword>
<evidence type="ECO:0000313" key="9">
    <source>
        <dbReference type="EMBL" id="KAK8895011.1"/>
    </source>
</evidence>
<feature type="domain" description="Protein kinase" evidence="8">
    <location>
        <begin position="239"/>
        <end position="683"/>
    </location>
</feature>
<protein>
    <recommendedName>
        <fullName evidence="8">Protein kinase domain-containing protein</fullName>
    </recommendedName>
</protein>
<evidence type="ECO:0000256" key="1">
    <source>
        <dbReference type="ARBA" id="ARBA00008867"/>
    </source>
</evidence>
<keyword evidence="6 7" id="KW-0067">ATP-binding</keyword>
<feature type="binding site" evidence="7">
    <location>
        <position position="268"/>
    </location>
    <ligand>
        <name>ATP</name>
        <dbReference type="ChEBI" id="CHEBI:30616"/>
    </ligand>
</feature>
<dbReference type="InterPro" id="IPR008271">
    <property type="entry name" value="Ser/Thr_kinase_AS"/>
</dbReference>
<dbReference type="InterPro" id="IPR017441">
    <property type="entry name" value="Protein_kinase_ATP_BS"/>
</dbReference>
<sequence>MWVRQPPSPRRNYQSHLQSNCSTSLPKLFLQPITNPIFSGKQASNSSHNSFHRSLQLGISNTSSPSIRPSKFSISTDINCNQTEFHQHNYKFSSKILDELSFENGKPYTSSFILYNCRNFLTPPEEKEIKKYPEIFFLRRKPKKKKLACKPDKHLFSERVDYEINNVSSKADEENGSFVMESNFNEDSDNKNKKVIYTTIKSKIYENSDSHCKFDKISNDCNSIAEDEFPVGDHIAYRFEILSKLGSGAFGTVLKCYDHKLNNNVALKMIKETHESHPGVVLEAKFLENLQNGCKQHHIVELYESFTFRNYFCISMELVITNFDSESIAEGKNSNEDNEQKRPQFSNSDLLQLFDAINFIHSNGILHCDLKPSNILFSFENKSQMKTNISINKQKNTRDQDNFNSNIQPNLHPNFRKGSRNNRNFNKILKIIDFGCSCFLGQCPYEKIQSLNYRAPEVVLRLMPYTTAIDIWSIGCIIFEVTVGSPLFNSNSELELINEIVDLIGEPPHWMMEESSKKSKFFTEINGQFNVKTMIDRKQSIMKNKNFSKFTGKNFNDDDLIKNYNDYNIKSPTQFQTHSVEYFCNDDLIKNYNDLNKSQSPHYSTETTDNFDDDSQSSFKICSPSSKNTTVRKNKKSNVSTSTLKARVSKVGSHALLSLLEGCLTWDPNSRMTAEQLINHPWSKSIK</sequence>
<dbReference type="Pfam" id="PF00069">
    <property type="entry name" value="Pkinase"/>
    <property type="match status" value="1"/>
</dbReference>
<keyword evidence="4 7" id="KW-0547">Nucleotide-binding</keyword>
<keyword evidence="3" id="KW-0808">Transferase</keyword>
<evidence type="ECO:0000259" key="8">
    <source>
        <dbReference type="PROSITE" id="PS50011"/>
    </source>
</evidence>
<comment type="caution">
    <text evidence="9">The sequence shown here is derived from an EMBL/GenBank/DDBJ whole genome shotgun (WGS) entry which is preliminary data.</text>
</comment>
<evidence type="ECO:0000256" key="5">
    <source>
        <dbReference type="ARBA" id="ARBA00022777"/>
    </source>
</evidence>
<evidence type="ECO:0000256" key="7">
    <source>
        <dbReference type="PROSITE-ProRule" id="PRU10141"/>
    </source>
</evidence>
<dbReference type="EMBL" id="JAPFFF010000003">
    <property type="protein sequence ID" value="KAK8895011.1"/>
    <property type="molecule type" value="Genomic_DNA"/>
</dbReference>
<evidence type="ECO:0000313" key="10">
    <source>
        <dbReference type="Proteomes" id="UP001470230"/>
    </source>
</evidence>